<reference evidence="2" key="1">
    <citation type="journal article" date="2012" name="PLoS Negl. Trop. Dis.">
        <title>Whole genome sequences of three Treponema pallidum ssp. pertenue strains: yaws and syphilis treponemes differ in less than 0.2% of the genome sequence.</title>
        <authorList>
            <person name="Cejkova D."/>
            <person name="Zobanikova M."/>
            <person name="Chen L."/>
            <person name="Pospisilova P."/>
            <person name="Strouhal M."/>
            <person name="Qin X."/>
            <person name="Mikalova L."/>
            <person name="Norris S.J."/>
            <person name="Muzny D.M."/>
            <person name="Gibbs R.A."/>
            <person name="Fulton L.L."/>
            <person name="Sodergren E."/>
            <person name="Weinstock G.M."/>
            <person name="Smajs D."/>
        </authorList>
    </citation>
    <scope>NUCLEOTIDE SEQUENCE [LARGE SCALE GENOMIC DNA]</scope>
    <source>
        <strain evidence="2">Gauthier</strain>
    </source>
</reference>
<dbReference type="EMBL" id="CP002376">
    <property type="protein sequence ID" value="AEZ60081.1"/>
    <property type="molecule type" value="Genomic_DNA"/>
</dbReference>
<dbReference type="KEGG" id="tpg:TPEGAU_0814a"/>
<organism evidence="1 2">
    <name type="scientific">Treponema pallidum subsp. pertenue (strain Gauthier)</name>
    <dbReference type="NCBI Taxonomy" id="491080"/>
    <lineage>
        <taxon>Bacteria</taxon>
        <taxon>Pseudomonadati</taxon>
        <taxon>Spirochaetota</taxon>
        <taxon>Spirochaetia</taxon>
        <taxon>Spirochaetales</taxon>
        <taxon>Treponemataceae</taxon>
        <taxon>Treponema</taxon>
    </lineage>
</organism>
<protein>
    <submittedName>
        <fullName evidence="1">Uncharacterized protein</fullName>
    </submittedName>
</protein>
<proteinExistence type="predicted"/>
<accession>A0AAU8PIB9</accession>
<name>A0AAU8PIB9_TREPG</name>
<sequence length="71" mass="7274">MCVFYPSRGGYCSLSPSPTLSEEALELALAATVCLLQKGLAGSCAGVHSIFQEPLGPCTLSVSSVPPSWGT</sequence>
<dbReference type="Proteomes" id="UP000008192">
    <property type="component" value="Chromosome"/>
</dbReference>
<dbReference type="AlphaFoldDB" id="A0AAU8PIB9"/>
<evidence type="ECO:0000313" key="2">
    <source>
        <dbReference type="Proteomes" id="UP000008192"/>
    </source>
</evidence>
<gene>
    <name evidence="1" type="ordered locus">TPEGAU_0814a</name>
</gene>
<evidence type="ECO:0000313" key="1">
    <source>
        <dbReference type="EMBL" id="AEZ60081.1"/>
    </source>
</evidence>